<dbReference type="Proteomes" id="UP000464577">
    <property type="component" value="Chromosome"/>
</dbReference>
<proteinExistence type="predicted"/>
<name>A0A6P1VSW4_9BACT</name>
<gene>
    <name evidence="1" type="ORF">GJR95_15410</name>
</gene>
<dbReference type="AlphaFoldDB" id="A0A6P1VSW4"/>
<evidence type="ECO:0000313" key="2">
    <source>
        <dbReference type="Proteomes" id="UP000464577"/>
    </source>
</evidence>
<keyword evidence="2" id="KW-1185">Reference proteome</keyword>
<dbReference type="EMBL" id="CP045997">
    <property type="protein sequence ID" value="QHV96321.1"/>
    <property type="molecule type" value="Genomic_DNA"/>
</dbReference>
<protein>
    <submittedName>
        <fullName evidence="1">DUF5131 family protein</fullName>
    </submittedName>
</protein>
<dbReference type="InterPro" id="IPR011101">
    <property type="entry name" value="DUF5131"/>
</dbReference>
<dbReference type="KEGG" id="senf:GJR95_15410"/>
<dbReference type="Pfam" id="PF07505">
    <property type="entry name" value="DUF5131"/>
    <property type="match status" value="1"/>
</dbReference>
<organism evidence="1 2">
    <name type="scientific">Spirosoma endbachense</name>
    <dbReference type="NCBI Taxonomy" id="2666025"/>
    <lineage>
        <taxon>Bacteria</taxon>
        <taxon>Pseudomonadati</taxon>
        <taxon>Bacteroidota</taxon>
        <taxon>Cytophagia</taxon>
        <taxon>Cytophagales</taxon>
        <taxon>Cytophagaceae</taxon>
        <taxon>Spirosoma</taxon>
    </lineage>
</organism>
<sequence length="161" mass="18613">MNTMDIRWRFFNEVVPACPNLLFLFLSKRHSNYNKIIPPWWLTNPPANVMLGTSVVNANTYNTLVPQLLKVNGRRFLSMEPQLSGIYGPDLTGIDWLIQGGESGHHKRSFDLAWARHMRDECAGQNVPYFFKQIDNVQPIPTDLLIREFPNLPELYSAKRL</sequence>
<dbReference type="RefSeq" id="WP_162386729.1">
    <property type="nucleotide sequence ID" value="NZ_CP045997.1"/>
</dbReference>
<evidence type="ECO:0000313" key="1">
    <source>
        <dbReference type="EMBL" id="QHV96321.1"/>
    </source>
</evidence>
<accession>A0A6P1VSW4</accession>
<reference evidence="1 2" key="1">
    <citation type="submission" date="2019-11" db="EMBL/GenBank/DDBJ databases">
        <title>Spirosoma endbachense sp. nov., isolated from a natural salt meadow.</title>
        <authorList>
            <person name="Rojas J."/>
            <person name="Ambika Manirajan B."/>
            <person name="Ratering S."/>
            <person name="Suarez C."/>
            <person name="Geissler-Plaum R."/>
            <person name="Schnell S."/>
        </authorList>
    </citation>
    <scope>NUCLEOTIDE SEQUENCE [LARGE SCALE GENOMIC DNA]</scope>
    <source>
        <strain evidence="1 2">I-24</strain>
    </source>
</reference>